<reference evidence="9 10" key="1">
    <citation type="submission" date="2018-11" db="EMBL/GenBank/DDBJ databases">
        <authorList>
            <person name="Lopez-Roques C."/>
            <person name="Donnadieu C."/>
            <person name="Bouchez O."/>
            <person name="Klopp C."/>
            <person name="Cabau C."/>
            <person name="Zahm M."/>
        </authorList>
    </citation>
    <scope>NUCLEOTIDE SEQUENCE [LARGE SCALE GENOMIC DNA]</scope>
    <source>
        <strain evidence="9">RS831</strain>
        <tissue evidence="9">Whole body</tissue>
    </source>
</reference>
<evidence type="ECO:0000313" key="9">
    <source>
        <dbReference type="EMBL" id="RVE68577.1"/>
    </source>
</evidence>
<evidence type="ECO:0000259" key="8">
    <source>
        <dbReference type="PROSITE" id="PS50915"/>
    </source>
</evidence>
<keyword evidence="10" id="KW-1185">Reference proteome</keyword>
<dbReference type="Gene3D" id="2.60.20.10">
    <property type="entry name" value="Crystallins"/>
    <property type="match status" value="2"/>
</dbReference>
<dbReference type="PRINTS" id="PR01367">
    <property type="entry name" value="BGCRYSTALLIN"/>
</dbReference>
<organism evidence="9 10">
    <name type="scientific">Oryzias javanicus</name>
    <name type="common">Javanese ricefish</name>
    <name type="synonym">Aplocheilus javanicus</name>
    <dbReference type="NCBI Taxonomy" id="123683"/>
    <lineage>
        <taxon>Eukaryota</taxon>
        <taxon>Metazoa</taxon>
        <taxon>Chordata</taxon>
        <taxon>Craniata</taxon>
        <taxon>Vertebrata</taxon>
        <taxon>Euteleostomi</taxon>
        <taxon>Actinopterygii</taxon>
        <taxon>Neopterygii</taxon>
        <taxon>Teleostei</taxon>
        <taxon>Neoteleostei</taxon>
        <taxon>Acanthomorphata</taxon>
        <taxon>Ovalentaria</taxon>
        <taxon>Atherinomorphae</taxon>
        <taxon>Beloniformes</taxon>
        <taxon>Adrianichthyidae</taxon>
        <taxon>Oryziinae</taxon>
        <taxon>Oryzias</taxon>
    </lineage>
</organism>
<sequence>MSEQQSAPEQLAVGKSQGGAGATYKVVLFEFENFQGCKAEISAECKDVSEKGLEKVGSLIVESGPWVGYDRHGFTGEQFVLEKGEYPRWDTWTNSQISYNLLSLRPLKVDSAEHKLHLFENPKFTGRKMEIVDDDVPSLWGHGFQDRVASVKALNGTWVGYMYPGYRGRQFIFERGDFKHWNDWEAPLPRSNRSEGCGTCSGTREAVSSFQTLPLPQARIPIPPQYLLLLLLQLEPAERGPDLPPSPLLPTVPALCLPNHGKRCLCSVIIAM</sequence>
<dbReference type="GO" id="GO:0007601">
    <property type="term" value="P:visual perception"/>
    <property type="evidence" value="ECO:0007669"/>
    <property type="project" value="TreeGrafter"/>
</dbReference>
<dbReference type="InterPro" id="IPR050252">
    <property type="entry name" value="Beta/Gamma-Crystallin"/>
</dbReference>
<dbReference type="EMBL" id="CM012445">
    <property type="protein sequence ID" value="RVE68577.1"/>
    <property type="molecule type" value="Genomic_DNA"/>
</dbReference>
<dbReference type="OrthoDB" id="8701124at2759"/>
<comment type="function">
    <text evidence="1">Crystallins are the dominant structural components of the vertebrate eye lens.</text>
</comment>
<feature type="domain" description="Beta/gamma crystallin 'Greek key'" evidence="8">
    <location>
        <begin position="114"/>
        <end position="155"/>
    </location>
</feature>
<dbReference type="AlphaFoldDB" id="A0A3S2Q347"/>
<evidence type="ECO:0000256" key="4">
    <source>
        <dbReference type="ARBA" id="ARBA00022613"/>
    </source>
</evidence>
<gene>
    <name evidence="9" type="ORF">OJAV_G00093260</name>
</gene>
<evidence type="ECO:0000256" key="6">
    <source>
        <dbReference type="ARBA" id="ARBA00025922"/>
    </source>
</evidence>
<evidence type="ECO:0000256" key="3">
    <source>
        <dbReference type="ARBA" id="ARBA00019518"/>
    </source>
</evidence>
<evidence type="ECO:0000256" key="7">
    <source>
        <dbReference type="ARBA" id="ARBA00032629"/>
    </source>
</evidence>
<keyword evidence="5" id="KW-0677">Repeat</keyword>
<evidence type="ECO:0000313" key="10">
    <source>
        <dbReference type="Proteomes" id="UP000283210"/>
    </source>
</evidence>
<name>A0A3S2Q347_ORYJA</name>
<dbReference type="Proteomes" id="UP000283210">
    <property type="component" value="Chromosome 9"/>
</dbReference>
<reference evidence="9 10" key="2">
    <citation type="submission" date="2019-01" db="EMBL/GenBank/DDBJ databases">
        <title>A chromosome length genome reference of the Java medaka (oryzias javanicus).</title>
        <authorList>
            <person name="Herpin A."/>
            <person name="Takehana Y."/>
            <person name="Naruse K."/>
            <person name="Ansai S."/>
            <person name="Kawaguchi M."/>
        </authorList>
    </citation>
    <scope>NUCLEOTIDE SEQUENCE [LARGE SCALE GENOMIC DNA]</scope>
    <source>
        <strain evidence="9">RS831</strain>
        <tissue evidence="9">Whole body</tissue>
    </source>
</reference>
<comment type="subunit">
    <text evidence="6">Homo/heterodimer, or complexes of higher-order. The structure of beta-crystallin oligomers seems to be stabilized through interactions between the N-terminal arms.</text>
</comment>
<evidence type="ECO:0000256" key="1">
    <source>
        <dbReference type="ARBA" id="ARBA00003689"/>
    </source>
</evidence>
<dbReference type="SUPFAM" id="SSF49695">
    <property type="entry name" value="gamma-Crystallin-like"/>
    <property type="match status" value="1"/>
</dbReference>
<accession>A0A3S2Q347</accession>
<dbReference type="Pfam" id="PF00030">
    <property type="entry name" value="Crystall"/>
    <property type="match status" value="2"/>
</dbReference>
<proteinExistence type="inferred from homology"/>
<dbReference type="PROSITE" id="PS50915">
    <property type="entry name" value="CRYSTALLIN_BETA_GAMMA"/>
    <property type="match status" value="2"/>
</dbReference>
<dbReference type="SMART" id="SM00247">
    <property type="entry name" value="XTALbg"/>
    <property type="match status" value="2"/>
</dbReference>
<evidence type="ECO:0000256" key="2">
    <source>
        <dbReference type="ARBA" id="ARBA00009646"/>
    </source>
</evidence>
<dbReference type="InterPro" id="IPR001064">
    <property type="entry name" value="Beta/gamma_crystallin"/>
</dbReference>
<dbReference type="FunFam" id="2.60.20.10:FF:000002">
    <property type="entry name" value="Crystallin, beta B2"/>
    <property type="match status" value="1"/>
</dbReference>
<dbReference type="InterPro" id="IPR011024">
    <property type="entry name" value="G_crystallin-like"/>
</dbReference>
<dbReference type="PANTHER" id="PTHR11818:SF13">
    <property type="entry name" value="BETA-CRYSTALLIN B3"/>
    <property type="match status" value="1"/>
</dbReference>
<evidence type="ECO:0000256" key="5">
    <source>
        <dbReference type="ARBA" id="ARBA00022737"/>
    </source>
</evidence>
<dbReference type="FunFam" id="2.60.20.10:FF:000005">
    <property type="entry name" value="Crystallin, beta B1"/>
    <property type="match status" value="1"/>
</dbReference>
<protein>
    <recommendedName>
        <fullName evidence="3">Beta-crystallin B3</fullName>
    </recommendedName>
    <alternativeName>
        <fullName evidence="7">Beta-B3 crystallin</fullName>
    </alternativeName>
</protein>
<comment type="similarity">
    <text evidence="2">Belongs to the beta/gamma-crystallin family.</text>
</comment>
<dbReference type="PANTHER" id="PTHR11818">
    <property type="entry name" value="BETA/GAMMA CRYSTALLIN"/>
    <property type="match status" value="1"/>
</dbReference>
<feature type="domain" description="Beta/gamma crystallin 'Greek key'" evidence="8">
    <location>
        <begin position="64"/>
        <end position="108"/>
    </location>
</feature>
<dbReference type="GO" id="GO:0005212">
    <property type="term" value="F:structural constituent of eye lens"/>
    <property type="evidence" value="ECO:0007669"/>
    <property type="project" value="UniProtKB-KW"/>
</dbReference>
<keyword evidence="4" id="KW-0273">Eye lens protein</keyword>
<dbReference type="GO" id="GO:0002088">
    <property type="term" value="P:lens development in camera-type eye"/>
    <property type="evidence" value="ECO:0007669"/>
    <property type="project" value="TreeGrafter"/>
</dbReference>